<keyword evidence="2" id="KW-1185">Reference proteome</keyword>
<dbReference type="EMBL" id="KV425974">
    <property type="protein sequence ID" value="KZV94377.1"/>
    <property type="molecule type" value="Genomic_DNA"/>
</dbReference>
<dbReference type="SUPFAM" id="SSF81383">
    <property type="entry name" value="F-box domain"/>
    <property type="match status" value="1"/>
</dbReference>
<accession>A0A165J5Z5</accession>
<evidence type="ECO:0000313" key="2">
    <source>
        <dbReference type="Proteomes" id="UP000077266"/>
    </source>
</evidence>
<evidence type="ECO:0000313" key="1">
    <source>
        <dbReference type="EMBL" id="KZV94377.1"/>
    </source>
</evidence>
<dbReference type="Proteomes" id="UP000077266">
    <property type="component" value="Unassembled WGS sequence"/>
</dbReference>
<sequence length="615" mass="69354">MQHAMTVKLRHAARSTNARAPLVSLPAGVLRFILLHCTMLGRIAMSQTCHALRTAALSMPSLWSSISCNMLQLDRRDLPTLEPAGFDVPGWRRLPIFFIPSRHYALWATQSAFLSRASPVGIHLELITDISERFVDMIATHLDHVEKLHLALFDWRPFVWDRPQLQEEDLDTPHPRIYSYADEGLPRDLSLLVSNDYPLFMPSRPFTRSLAMLNHVLREPAPRLKSLSLDMYQFHDIPMRTDLSADLFAGRAPVHLQRCKLRGINWPRLGCPGLAAVTHFDYAPHPAKLTATEVCEILEGLPVLHTLGLSLQDFEQNETDIEKLQQRHGCLVNVGINIDSFRGLRPRPPRERSPPRLYVVDILIAFFALRAVQQFAVRAEIASGRDPDKPSAIIRPQRLELASPWSVAYSSDITVRLSAQTVKLVLQQAATLSGVTVCIMDLDFPTSIDLRPPPPFPALTHLCLVTEWCTDCKDFNPDSPFDMFTGRWSVPALLELRIVCRNQTMSRSDACAKGCVQSLARIEAFVSEHLSFAAPRLQHLLIAGFRRDPNEDFDAAMESLRSLSDIVEVSSECVLNMPAHNITHRSLPREGIIAIFDESPVQTEPQNWDRMARPN</sequence>
<dbReference type="AlphaFoldDB" id="A0A165J5Z5"/>
<protein>
    <recommendedName>
        <fullName evidence="3">F-box domain-containing protein</fullName>
    </recommendedName>
</protein>
<dbReference type="InParanoid" id="A0A165J5Z5"/>
<proteinExistence type="predicted"/>
<name>A0A165J5Z5_EXIGL</name>
<organism evidence="1 2">
    <name type="scientific">Exidia glandulosa HHB12029</name>
    <dbReference type="NCBI Taxonomy" id="1314781"/>
    <lineage>
        <taxon>Eukaryota</taxon>
        <taxon>Fungi</taxon>
        <taxon>Dikarya</taxon>
        <taxon>Basidiomycota</taxon>
        <taxon>Agaricomycotina</taxon>
        <taxon>Agaricomycetes</taxon>
        <taxon>Auriculariales</taxon>
        <taxon>Exidiaceae</taxon>
        <taxon>Exidia</taxon>
    </lineage>
</organism>
<gene>
    <name evidence="1" type="ORF">EXIGLDRAFT_835069</name>
</gene>
<dbReference type="OrthoDB" id="10690075at2759"/>
<reference evidence="1 2" key="1">
    <citation type="journal article" date="2016" name="Mol. Biol. Evol.">
        <title>Comparative Genomics of Early-Diverging Mushroom-Forming Fungi Provides Insights into the Origins of Lignocellulose Decay Capabilities.</title>
        <authorList>
            <person name="Nagy L.G."/>
            <person name="Riley R."/>
            <person name="Tritt A."/>
            <person name="Adam C."/>
            <person name="Daum C."/>
            <person name="Floudas D."/>
            <person name="Sun H."/>
            <person name="Yadav J.S."/>
            <person name="Pangilinan J."/>
            <person name="Larsson K.H."/>
            <person name="Matsuura K."/>
            <person name="Barry K."/>
            <person name="Labutti K."/>
            <person name="Kuo R."/>
            <person name="Ohm R.A."/>
            <person name="Bhattacharya S.S."/>
            <person name="Shirouzu T."/>
            <person name="Yoshinaga Y."/>
            <person name="Martin F.M."/>
            <person name="Grigoriev I.V."/>
            <person name="Hibbett D.S."/>
        </authorList>
    </citation>
    <scope>NUCLEOTIDE SEQUENCE [LARGE SCALE GENOMIC DNA]</scope>
    <source>
        <strain evidence="1 2">HHB12029</strain>
    </source>
</reference>
<evidence type="ECO:0008006" key="3">
    <source>
        <dbReference type="Google" id="ProtNLM"/>
    </source>
</evidence>
<dbReference type="InterPro" id="IPR036047">
    <property type="entry name" value="F-box-like_dom_sf"/>
</dbReference>